<dbReference type="HAMAP" id="MF_01368">
    <property type="entry name" value="Ribosomal_bL17"/>
    <property type="match status" value="1"/>
</dbReference>
<accession>A0ABX8B241</accession>
<sequence length="141" mass="15793">MRHLNAHRKLGRTSSHRKSLLRNLATSLVLNERLITTLQKAKELRPFVERAVTLGKRGDLHARRLAAGYFHAGNQGWNANPKRLKHGSERTAGIAALAKLFDVLAARYSERKGGYTRILKLGSRRGDGAELAVIEFVDTER</sequence>
<dbReference type="PANTHER" id="PTHR14413">
    <property type="entry name" value="RIBOSOMAL PROTEIN L17"/>
    <property type="match status" value="1"/>
</dbReference>
<dbReference type="PANTHER" id="PTHR14413:SF16">
    <property type="entry name" value="LARGE RIBOSOMAL SUBUNIT PROTEIN BL17M"/>
    <property type="match status" value="1"/>
</dbReference>
<evidence type="ECO:0000313" key="6">
    <source>
        <dbReference type="EMBL" id="QUV93166.1"/>
    </source>
</evidence>
<dbReference type="RefSeq" id="WP_058880770.1">
    <property type="nucleotide sequence ID" value="NZ_CP072642.1"/>
</dbReference>
<evidence type="ECO:0000256" key="3">
    <source>
        <dbReference type="ARBA" id="ARBA00023274"/>
    </source>
</evidence>
<evidence type="ECO:0000256" key="4">
    <source>
        <dbReference type="HAMAP-Rule" id="MF_01368"/>
    </source>
</evidence>
<proteinExistence type="inferred from homology"/>
<dbReference type="Proteomes" id="UP000677668">
    <property type="component" value="Chromosome 1"/>
</dbReference>
<keyword evidence="2 4" id="KW-0689">Ribosomal protein</keyword>
<dbReference type="InterPro" id="IPR036373">
    <property type="entry name" value="Ribosomal_bL17_sf"/>
</dbReference>
<evidence type="ECO:0000256" key="5">
    <source>
        <dbReference type="RuleBase" id="RU000660"/>
    </source>
</evidence>
<evidence type="ECO:0000313" key="7">
    <source>
        <dbReference type="Proteomes" id="UP000677668"/>
    </source>
</evidence>
<comment type="similarity">
    <text evidence="1 4 5">Belongs to the bacterial ribosomal protein bL17 family.</text>
</comment>
<reference evidence="6 7" key="1">
    <citation type="submission" date="2021-03" db="EMBL/GenBank/DDBJ databases">
        <title>Genomic and phenotypic characterization of Chloracidobacterium isolates provides evidence for multiple species.</title>
        <authorList>
            <person name="Saini M.K."/>
            <person name="Costas A.M.G."/>
            <person name="Tank M."/>
            <person name="Bryant D.A."/>
        </authorList>
    </citation>
    <scope>NUCLEOTIDE SEQUENCE [LARGE SCALE GENOMIC DNA]</scope>
    <source>
        <strain evidence="6 7">N</strain>
    </source>
</reference>
<dbReference type="GO" id="GO:0005840">
    <property type="term" value="C:ribosome"/>
    <property type="evidence" value="ECO:0007669"/>
    <property type="project" value="UniProtKB-KW"/>
</dbReference>
<keyword evidence="3 4" id="KW-0687">Ribonucleoprotein</keyword>
<evidence type="ECO:0000256" key="1">
    <source>
        <dbReference type="ARBA" id="ARBA00008777"/>
    </source>
</evidence>
<dbReference type="SUPFAM" id="SSF64263">
    <property type="entry name" value="Prokaryotic ribosomal protein L17"/>
    <property type="match status" value="1"/>
</dbReference>
<dbReference type="NCBIfam" id="TIGR00059">
    <property type="entry name" value="L17"/>
    <property type="match status" value="1"/>
</dbReference>
<protein>
    <recommendedName>
        <fullName evidence="4">Large ribosomal subunit protein bL17</fullName>
    </recommendedName>
</protein>
<keyword evidence="7" id="KW-1185">Reference proteome</keyword>
<organism evidence="6 7">
    <name type="scientific">Chloracidobacterium sp. N</name>
    <dbReference type="NCBI Taxonomy" id="2821540"/>
    <lineage>
        <taxon>Bacteria</taxon>
        <taxon>Pseudomonadati</taxon>
        <taxon>Acidobacteriota</taxon>
        <taxon>Terriglobia</taxon>
        <taxon>Terriglobales</taxon>
        <taxon>Acidobacteriaceae</taxon>
        <taxon>Chloracidobacterium</taxon>
        <taxon>Chloracidobacterium aggregatum</taxon>
    </lineage>
</organism>
<dbReference type="InterPro" id="IPR000456">
    <property type="entry name" value="Ribosomal_bL17"/>
</dbReference>
<comment type="subunit">
    <text evidence="4">Part of the 50S ribosomal subunit. Contacts protein L32.</text>
</comment>
<evidence type="ECO:0000256" key="2">
    <source>
        <dbReference type="ARBA" id="ARBA00022980"/>
    </source>
</evidence>
<name>A0ABX8B241_9BACT</name>
<dbReference type="EMBL" id="CP072642">
    <property type="protein sequence ID" value="QUV93166.1"/>
    <property type="molecule type" value="Genomic_DNA"/>
</dbReference>
<dbReference type="Gene3D" id="3.90.1030.10">
    <property type="entry name" value="Ribosomal protein L17"/>
    <property type="match status" value="1"/>
</dbReference>
<gene>
    <name evidence="4 6" type="primary">rplQ</name>
    <name evidence="6" type="ORF">J8C05_07205</name>
</gene>
<dbReference type="Pfam" id="PF01196">
    <property type="entry name" value="Ribosomal_L17"/>
    <property type="match status" value="1"/>
</dbReference>